<keyword evidence="3" id="KW-1185">Reference proteome</keyword>
<gene>
    <name evidence="2" type="ORF">EPA99_18090</name>
</gene>
<evidence type="ECO:0000313" key="3">
    <source>
        <dbReference type="Proteomes" id="UP000289784"/>
    </source>
</evidence>
<dbReference type="CDD" id="cd00093">
    <property type="entry name" value="HTH_XRE"/>
    <property type="match status" value="1"/>
</dbReference>
<organism evidence="2 3">
    <name type="scientific">Pseudoxanthomonas composti</name>
    <dbReference type="NCBI Taxonomy" id="2137479"/>
    <lineage>
        <taxon>Bacteria</taxon>
        <taxon>Pseudomonadati</taxon>
        <taxon>Pseudomonadota</taxon>
        <taxon>Gammaproteobacteria</taxon>
        <taxon>Lysobacterales</taxon>
        <taxon>Lysobacteraceae</taxon>
        <taxon>Pseudoxanthomonas</taxon>
    </lineage>
</organism>
<proteinExistence type="predicted"/>
<dbReference type="InterPro" id="IPR001387">
    <property type="entry name" value="Cro/C1-type_HTH"/>
</dbReference>
<sequence length="118" mass="13180">MTCMANRIRRARRVSGFSQQQLARMVGVQRSAVAQWEREGGTCPSVHHLAQVAVATRVHFEWLATGRGEAAHGDDRLQQALTTAELARDELEASVLALLRAMSPKRRTVAYRLLRTLT</sequence>
<evidence type="ECO:0000259" key="1">
    <source>
        <dbReference type="PROSITE" id="PS50943"/>
    </source>
</evidence>
<dbReference type="PROSITE" id="PS50943">
    <property type="entry name" value="HTH_CROC1"/>
    <property type="match status" value="1"/>
</dbReference>
<dbReference type="GO" id="GO:0003677">
    <property type="term" value="F:DNA binding"/>
    <property type="evidence" value="ECO:0007669"/>
    <property type="project" value="InterPro"/>
</dbReference>
<dbReference type="Pfam" id="PF01381">
    <property type="entry name" value="HTH_3"/>
    <property type="match status" value="1"/>
</dbReference>
<dbReference type="SUPFAM" id="SSF47413">
    <property type="entry name" value="lambda repressor-like DNA-binding domains"/>
    <property type="match status" value="1"/>
</dbReference>
<protein>
    <submittedName>
        <fullName evidence="2">XRE family transcriptional regulator</fullName>
    </submittedName>
</protein>
<dbReference type="Proteomes" id="UP000289784">
    <property type="component" value="Unassembled WGS sequence"/>
</dbReference>
<name>A0A4Q1JRL3_9GAMM</name>
<evidence type="ECO:0000313" key="2">
    <source>
        <dbReference type="EMBL" id="RXQ99398.1"/>
    </source>
</evidence>
<dbReference type="SMART" id="SM00530">
    <property type="entry name" value="HTH_XRE"/>
    <property type="match status" value="1"/>
</dbReference>
<dbReference type="Gene3D" id="1.10.260.40">
    <property type="entry name" value="lambda repressor-like DNA-binding domains"/>
    <property type="match status" value="1"/>
</dbReference>
<comment type="caution">
    <text evidence="2">The sequence shown here is derived from an EMBL/GenBank/DDBJ whole genome shotgun (WGS) entry which is preliminary data.</text>
</comment>
<dbReference type="InterPro" id="IPR010982">
    <property type="entry name" value="Lambda_DNA-bd_dom_sf"/>
</dbReference>
<reference evidence="2 3" key="1">
    <citation type="submission" date="2019-01" db="EMBL/GenBank/DDBJ databases">
        <title>Pseudoxanthomonas composti sp. nov., isolated from compost.</title>
        <authorList>
            <person name="Yang G."/>
        </authorList>
    </citation>
    <scope>NUCLEOTIDE SEQUENCE [LARGE SCALE GENOMIC DNA]</scope>
    <source>
        <strain evidence="2 3">GSS15</strain>
    </source>
</reference>
<accession>A0A4Q1JRL3</accession>
<dbReference type="EMBL" id="SAWZ01000015">
    <property type="protein sequence ID" value="RXQ99398.1"/>
    <property type="molecule type" value="Genomic_DNA"/>
</dbReference>
<dbReference type="OrthoDB" id="9772064at2"/>
<feature type="domain" description="HTH cro/C1-type" evidence="1">
    <location>
        <begin position="8"/>
        <end position="63"/>
    </location>
</feature>
<dbReference type="AlphaFoldDB" id="A0A4Q1JRL3"/>